<accession>A0ABC9SQ15</accession>
<evidence type="ECO:0000313" key="1">
    <source>
        <dbReference type="EMBL" id="EOQ57546.1"/>
    </source>
</evidence>
<evidence type="ECO:0000313" key="2">
    <source>
        <dbReference type="Proteomes" id="UP000014060"/>
    </source>
</evidence>
<sequence>MDMRLTQSIEGMYINPFTLPEVGAEVKKNKLIFGKPGRGRNFNLMQELNRYAEDLVVSSKVYQDVEQATIWKDTMVDLLTSTILYLRMFPKEKAFLADLRMFFTQMEKNPYICSHIMDVLDENHPFYQVMKRFDGQIPEEVMHLTLQIVDEHVKGQKI</sequence>
<gene>
    <name evidence="1" type="ORF">IAY_06469</name>
</gene>
<protein>
    <submittedName>
        <fullName evidence="1">Uncharacterized protein</fullName>
    </submittedName>
</protein>
<dbReference type="AlphaFoldDB" id="A0ABC9SQ15"/>
<name>A0ABC9SQ15_BACCE</name>
<comment type="caution">
    <text evidence="1">The sequence shown here is derived from an EMBL/GenBank/DDBJ whole genome shotgun (WGS) entry which is preliminary data.</text>
</comment>
<reference evidence="1 2" key="1">
    <citation type="submission" date="2013-01" db="EMBL/GenBank/DDBJ databases">
        <title>The Genome Sequence of Bacillus cereus TIAC219.</title>
        <authorList>
            <consortium name="The Broad Institute Genome Sequencing Platform"/>
            <consortium name="The Broad Institute Genome Sequencing Center for Infectious Disease"/>
            <person name="Feldgarden M."/>
            <person name="Van der Auwera G.A."/>
            <person name="Mahillon J."/>
            <person name="Duprez V."/>
            <person name="Timmery S."/>
            <person name="Mattelet C."/>
            <person name="Dierick K."/>
            <person name="Sun M."/>
            <person name="Yu Z."/>
            <person name="Zhu L."/>
            <person name="Hu X."/>
            <person name="Shank E.B."/>
            <person name="Swiecicka I."/>
            <person name="Hansen B.M."/>
            <person name="Andrup L."/>
            <person name="Walker B."/>
            <person name="Young S.K."/>
            <person name="Zeng Q."/>
            <person name="Gargeya S."/>
            <person name="Fitzgerald M."/>
            <person name="Haas B."/>
            <person name="Abouelleil A."/>
            <person name="Alvarado L."/>
            <person name="Arachchi H.M."/>
            <person name="Berlin A.M."/>
            <person name="Chapman S.B."/>
            <person name="Dewar J."/>
            <person name="Goldberg J."/>
            <person name="Griggs A."/>
            <person name="Gujja S."/>
            <person name="Hansen M."/>
            <person name="Howarth C."/>
            <person name="Imamovic A."/>
            <person name="Larimer J."/>
            <person name="McCowan C."/>
            <person name="Murphy C."/>
            <person name="Neiman D."/>
            <person name="Pearson M."/>
            <person name="Priest M."/>
            <person name="Roberts A."/>
            <person name="Saif S."/>
            <person name="Shea T."/>
            <person name="Sisk P."/>
            <person name="Sykes S."/>
            <person name="Wortman J."/>
            <person name="Nusbaum C."/>
            <person name="Birren B."/>
        </authorList>
    </citation>
    <scope>NUCLEOTIDE SEQUENCE [LARGE SCALE GENOMIC DNA]</scope>
    <source>
        <strain evidence="1 2">TIAC219</strain>
    </source>
</reference>
<dbReference type="Proteomes" id="UP000014060">
    <property type="component" value="Unassembled WGS sequence"/>
</dbReference>
<dbReference type="EMBL" id="AHCJ01000091">
    <property type="protein sequence ID" value="EOQ57546.1"/>
    <property type="molecule type" value="Genomic_DNA"/>
</dbReference>
<organism evidence="1 2">
    <name type="scientific">Bacillus cereus TIAC219</name>
    <dbReference type="NCBI Taxonomy" id="718222"/>
    <lineage>
        <taxon>Bacteria</taxon>
        <taxon>Bacillati</taxon>
        <taxon>Bacillota</taxon>
        <taxon>Bacilli</taxon>
        <taxon>Bacillales</taxon>
        <taxon>Bacillaceae</taxon>
        <taxon>Bacillus</taxon>
        <taxon>Bacillus cereus group</taxon>
    </lineage>
</organism>
<proteinExistence type="predicted"/>